<dbReference type="GO" id="GO:0002161">
    <property type="term" value="F:aminoacyl-tRNA deacylase activity"/>
    <property type="evidence" value="ECO:0007669"/>
    <property type="project" value="InterPro"/>
</dbReference>
<reference evidence="2 3" key="1">
    <citation type="submission" date="2017-08" db="EMBL/GenBank/DDBJ databases">
        <title>A Genome Sequence of Oceanimonas doudoroffii ATCC 27123T.</title>
        <authorList>
            <person name="Brennan M.A."/>
            <person name="Maclea K.S."/>
            <person name="Mcclelland W.D."/>
            <person name="Trachtenberg A.M."/>
        </authorList>
    </citation>
    <scope>NUCLEOTIDE SEQUENCE [LARGE SCALE GENOMIC DNA]</scope>
    <source>
        <strain evidence="2 3">ATCC 27123</strain>
    </source>
</reference>
<evidence type="ECO:0000313" key="3">
    <source>
        <dbReference type="Proteomes" id="UP000242757"/>
    </source>
</evidence>
<gene>
    <name evidence="2" type="ORF">B6S08_04270</name>
</gene>
<dbReference type="Proteomes" id="UP000242757">
    <property type="component" value="Unassembled WGS sequence"/>
</dbReference>
<dbReference type="InterPro" id="IPR036754">
    <property type="entry name" value="YbaK/aa-tRNA-synt-asso_dom_sf"/>
</dbReference>
<dbReference type="Gene3D" id="3.90.960.10">
    <property type="entry name" value="YbaK/aminoacyl-tRNA synthetase-associated domain"/>
    <property type="match status" value="1"/>
</dbReference>
<comment type="caution">
    <text evidence="2">The sequence shown here is derived from an EMBL/GenBank/DDBJ whole genome shotgun (WGS) entry which is preliminary data.</text>
</comment>
<evidence type="ECO:0000313" key="2">
    <source>
        <dbReference type="EMBL" id="OXY82737.1"/>
    </source>
</evidence>
<dbReference type="CDD" id="cd04332">
    <property type="entry name" value="YbaK_like"/>
    <property type="match status" value="1"/>
</dbReference>
<dbReference type="EMBL" id="NBIM01000001">
    <property type="protein sequence ID" value="OXY82737.1"/>
    <property type="molecule type" value="Genomic_DNA"/>
</dbReference>
<accession>A0A233RH77</accession>
<dbReference type="InterPro" id="IPR007214">
    <property type="entry name" value="YbaK/aa-tRNA-synth-assoc-dom"/>
</dbReference>
<feature type="domain" description="YbaK/aminoacyl-tRNA synthetase-associated" evidence="1">
    <location>
        <begin position="23"/>
        <end position="144"/>
    </location>
</feature>
<dbReference type="Pfam" id="PF04073">
    <property type="entry name" value="tRNA_edit"/>
    <property type="match status" value="1"/>
</dbReference>
<dbReference type="OrthoDB" id="9786549at2"/>
<proteinExistence type="predicted"/>
<evidence type="ECO:0000259" key="1">
    <source>
        <dbReference type="Pfam" id="PF04073"/>
    </source>
</evidence>
<sequence>MGMSLRLKQFLEQRRVPYNMVHHPYAEGAAQSAIASHIPLAQMAKAVMLESEDGRAMMAVLPAADKLDMERLSYLIHAPMALAPEHHLSHWFNDCDPGAIPAMGEAYAVDTMVDDELLGMADIYLESGDHRDLVHISGDDFRRLANDWKHGQFSRKPDPWSRVERM</sequence>
<dbReference type="AlphaFoldDB" id="A0A233RH77"/>
<protein>
    <recommendedName>
        <fullName evidence="1">YbaK/aminoacyl-tRNA synthetase-associated domain-containing protein</fullName>
    </recommendedName>
</protein>
<keyword evidence="3" id="KW-1185">Reference proteome</keyword>
<dbReference type="SUPFAM" id="SSF55826">
    <property type="entry name" value="YbaK/ProRS associated domain"/>
    <property type="match status" value="1"/>
</dbReference>
<name>A0A233RH77_9GAMM</name>
<organism evidence="2 3">
    <name type="scientific">Oceanimonas doudoroffii</name>
    <dbReference type="NCBI Taxonomy" id="84158"/>
    <lineage>
        <taxon>Bacteria</taxon>
        <taxon>Pseudomonadati</taxon>
        <taxon>Pseudomonadota</taxon>
        <taxon>Gammaproteobacteria</taxon>
        <taxon>Aeromonadales</taxon>
        <taxon>Aeromonadaceae</taxon>
        <taxon>Oceanimonas</taxon>
    </lineage>
</organism>